<reference evidence="1 2" key="1">
    <citation type="journal article" date="2012" name="J. Bacteriol.">
        <title>Draft Genome Sequence of the Extremely Halophilic Archaeon Halogranum salarium B-1T.</title>
        <authorList>
            <person name="Kim K.K."/>
            <person name="Lee K.C."/>
            <person name="Lee J.S."/>
        </authorList>
    </citation>
    <scope>NUCLEOTIDE SEQUENCE [LARGE SCALE GENOMIC DNA]</scope>
    <source>
        <strain evidence="1 2">B-1</strain>
    </source>
</reference>
<evidence type="ECO:0000313" key="1">
    <source>
        <dbReference type="EMBL" id="EJN56974.1"/>
    </source>
</evidence>
<dbReference type="AlphaFoldDB" id="J3JCW8"/>
<evidence type="ECO:0000313" key="2">
    <source>
        <dbReference type="Proteomes" id="UP000007813"/>
    </source>
</evidence>
<protein>
    <submittedName>
        <fullName evidence="1">Uncharacterized protein</fullName>
    </submittedName>
</protein>
<organism evidence="1 2">
    <name type="scientific">Halogranum salarium B-1</name>
    <dbReference type="NCBI Taxonomy" id="1210908"/>
    <lineage>
        <taxon>Archaea</taxon>
        <taxon>Methanobacteriati</taxon>
        <taxon>Methanobacteriota</taxon>
        <taxon>Stenosarchaea group</taxon>
        <taxon>Halobacteria</taxon>
        <taxon>Halobacteriales</taxon>
        <taxon>Haloferacaceae</taxon>
    </lineage>
</organism>
<accession>J3JCW8</accession>
<comment type="caution">
    <text evidence="1">The sequence shown here is derived from an EMBL/GenBank/DDBJ whole genome shotgun (WGS) entry which is preliminary data.</text>
</comment>
<proteinExistence type="predicted"/>
<dbReference type="EMBL" id="ALJD01000017">
    <property type="protein sequence ID" value="EJN56974.1"/>
    <property type="molecule type" value="Genomic_DNA"/>
</dbReference>
<name>J3JCW8_9EURY</name>
<dbReference type="Proteomes" id="UP000007813">
    <property type="component" value="Unassembled WGS sequence"/>
</dbReference>
<sequence length="59" mass="6918">MLITRDTLDSFIGVSLTIRKGESLCQHGPRIWWKKQRYNARLWEISPSKEQAATSDRNQ</sequence>
<gene>
    <name evidence="1" type="ORF">HSB1_47910</name>
</gene>